<keyword evidence="1" id="KW-1133">Transmembrane helix</keyword>
<feature type="transmembrane region" description="Helical" evidence="1">
    <location>
        <begin position="34"/>
        <end position="63"/>
    </location>
</feature>
<organism evidence="2 3">
    <name type="scientific">Pseudosulfitobacter pseudonitzschiae</name>
    <dbReference type="NCBI Taxonomy" id="1402135"/>
    <lineage>
        <taxon>Bacteria</taxon>
        <taxon>Pseudomonadati</taxon>
        <taxon>Pseudomonadota</taxon>
        <taxon>Alphaproteobacteria</taxon>
        <taxon>Rhodobacterales</taxon>
        <taxon>Roseobacteraceae</taxon>
        <taxon>Pseudosulfitobacter</taxon>
    </lineage>
</organism>
<evidence type="ECO:0000313" key="2">
    <source>
        <dbReference type="EMBL" id="KEJ98067.1"/>
    </source>
</evidence>
<comment type="caution">
    <text evidence="2">The sequence shown here is derived from an EMBL/GenBank/DDBJ whole genome shotgun (WGS) entry which is preliminary data.</text>
</comment>
<dbReference type="RefSeq" id="WP_037921429.1">
    <property type="nucleotide sequence ID" value="NZ_CP054599.1"/>
</dbReference>
<dbReference type="GeneID" id="68870617"/>
<protein>
    <submittedName>
        <fullName evidence="2">UDP-N-acetylmuramate--alanine ligase</fullName>
    </submittedName>
</protein>
<keyword evidence="1" id="KW-0812">Transmembrane</keyword>
<dbReference type="EMBL" id="JAMD01000001">
    <property type="protein sequence ID" value="KEJ98067.1"/>
    <property type="molecule type" value="Genomic_DNA"/>
</dbReference>
<dbReference type="Proteomes" id="UP000027746">
    <property type="component" value="Unassembled WGS sequence"/>
</dbReference>
<keyword evidence="2" id="KW-0436">Ligase</keyword>
<keyword evidence="3" id="KW-1185">Reference proteome</keyword>
<keyword evidence="1" id="KW-0472">Membrane</keyword>
<proteinExistence type="predicted"/>
<dbReference type="Pfam" id="PF10658">
    <property type="entry name" value="DUF2484"/>
    <property type="match status" value="1"/>
</dbReference>
<gene>
    <name evidence="2" type="ORF">SUH3_03480</name>
</gene>
<name>A0A073JK39_9RHOB</name>
<evidence type="ECO:0000313" key="3">
    <source>
        <dbReference type="Proteomes" id="UP000027746"/>
    </source>
</evidence>
<dbReference type="InterPro" id="IPR018919">
    <property type="entry name" value="DUF2484"/>
</dbReference>
<accession>A0A073JK39</accession>
<evidence type="ECO:0000256" key="1">
    <source>
        <dbReference type="SAM" id="Phobius"/>
    </source>
</evidence>
<reference evidence="2 3" key="1">
    <citation type="submission" date="2014-01" db="EMBL/GenBank/DDBJ databases">
        <title>Sulfitobacter sp. H3 (MCCC 1A00686) Genome Sequencing.</title>
        <authorList>
            <person name="Lai Q."/>
            <person name="Hong Z."/>
        </authorList>
    </citation>
    <scope>NUCLEOTIDE SEQUENCE [LARGE SCALE GENOMIC DNA]</scope>
    <source>
        <strain evidence="2 3">H3</strain>
    </source>
</reference>
<dbReference type="GO" id="GO:0016874">
    <property type="term" value="F:ligase activity"/>
    <property type="evidence" value="ECO:0007669"/>
    <property type="project" value="UniProtKB-KW"/>
</dbReference>
<dbReference type="AlphaFoldDB" id="A0A073JK39"/>
<sequence>MTLLWLSVAWVFAAAAVALLPMRRQYVPGVALLIAAPVLIVMIGLQVAWWAGLLAFAAFVSMFRNPLRYFYARLRGQRPELPDQ</sequence>